<feature type="compositionally biased region" description="Basic and acidic residues" evidence="1">
    <location>
        <begin position="1"/>
        <end position="21"/>
    </location>
</feature>
<evidence type="ECO:0000313" key="2">
    <source>
        <dbReference type="EMBL" id="MBB3195054.1"/>
    </source>
</evidence>
<comment type="caution">
    <text evidence="2">The sequence shown here is derived from an EMBL/GenBank/DDBJ whole genome shotgun (WGS) entry which is preliminary data.</text>
</comment>
<organism evidence="2 3">
    <name type="scientific">Roseateles terrae</name>
    <dbReference type="NCBI Taxonomy" id="431060"/>
    <lineage>
        <taxon>Bacteria</taxon>
        <taxon>Pseudomonadati</taxon>
        <taxon>Pseudomonadota</taxon>
        <taxon>Betaproteobacteria</taxon>
        <taxon>Burkholderiales</taxon>
        <taxon>Sphaerotilaceae</taxon>
        <taxon>Roseateles</taxon>
    </lineage>
</organism>
<evidence type="ECO:0000313" key="3">
    <source>
        <dbReference type="Proteomes" id="UP000574369"/>
    </source>
</evidence>
<protein>
    <submittedName>
        <fullName evidence="2">Uncharacterized protein</fullName>
    </submittedName>
</protein>
<keyword evidence="3" id="KW-1185">Reference proteome</keyword>
<evidence type="ECO:0000256" key="1">
    <source>
        <dbReference type="SAM" id="MobiDB-lite"/>
    </source>
</evidence>
<dbReference type="EMBL" id="JACHXO010000004">
    <property type="protein sequence ID" value="MBB3195054.1"/>
    <property type="molecule type" value="Genomic_DNA"/>
</dbReference>
<feature type="region of interest" description="Disordered" evidence="1">
    <location>
        <begin position="1"/>
        <end position="50"/>
    </location>
</feature>
<name>A0ABR6GSL5_9BURK</name>
<reference evidence="2 3" key="1">
    <citation type="submission" date="2020-08" db="EMBL/GenBank/DDBJ databases">
        <title>Genomic Encyclopedia of Type Strains, Phase III (KMG-III): the genomes of soil and plant-associated and newly described type strains.</title>
        <authorList>
            <person name="Whitman W."/>
        </authorList>
    </citation>
    <scope>NUCLEOTIDE SEQUENCE [LARGE SCALE GENOMIC DNA]</scope>
    <source>
        <strain evidence="2 3">CECT 7247</strain>
    </source>
</reference>
<sequence>MPKGVQRNDKSSKKPKKDTGPVKESSSVSDRPVAPMTSVMPKGKLKNKAG</sequence>
<gene>
    <name evidence="2" type="ORF">FHS28_002457</name>
</gene>
<dbReference type="Proteomes" id="UP000574369">
    <property type="component" value="Unassembled WGS sequence"/>
</dbReference>
<proteinExistence type="predicted"/>
<accession>A0ABR6GSL5</accession>
<dbReference type="RefSeq" id="WP_184294690.1">
    <property type="nucleotide sequence ID" value="NZ_JACHXO010000004.1"/>
</dbReference>